<protein>
    <submittedName>
        <fullName evidence="2">Probable transposase</fullName>
    </submittedName>
</protein>
<accession>A0A1M6MHB6</accession>
<feature type="non-terminal residue" evidence="2">
    <location>
        <position position="196"/>
    </location>
</feature>
<dbReference type="AlphaFoldDB" id="A0A1M6MHB6"/>
<evidence type="ECO:0000313" key="3">
    <source>
        <dbReference type="Proteomes" id="UP000184052"/>
    </source>
</evidence>
<organism evidence="2 3">
    <name type="scientific">Dethiosulfatibacter aminovorans DSM 17477</name>
    <dbReference type="NCBI Taxonomy" id="1121476"/>
    <lineage>
        <taxon>Bacteria</taxon>
        <taxon>Bacillati</taxon>
        <taxon>Bacillota</taxon>
        <taxon>Tissierellia</taxon>
        <taxon>Dethiosulfatibacter</taxon>
    </lineage>
</organism>
<keyword evidence="3" id="KW-1185">Reference proteome</keyword>
<dbReference type="EMBL" id="FQZL01000042">
    <property type="protein sequence ID" value="SHJ82899.1"/>
    <property type="molecule type" value="Genomic_DNA"/>
</dbReference>
<dbReference type="Proteomes" id="UP000184052">
    <property type="component" value="Unassembled WGS sequence"/>
</dbReference>
<reference evidence="2 3" key="1">
    <citation type="submission" date="2016-11" db="EMBL/GenBank/DDBJ databases">
        <authorList>
            <person name="Jaros S."/>
            <person name="Januszkiewicz K."/>
            <person name="Wedrychowicz H."/>
        </authorList>
    </citation>
    <scope>NUCLEOTIDE SEQUENCE [LARGE SCALE GENOMIC DNA]</scope>
    <source>
        <strain evidence="2 3">DSM 17477</strain>
    </source>
</reference>
<proteinExistence type="predicted"/>
<sequence length="196" mass="23180">MLLSRKHVFKNDTGNMEILRHMGYSAYKLWNVGNYEKRNYKELGMEKYPNWYDQKKRLKTNFFYKNLPSQTAQDVLQLLEEGWKSFFKLQKTGGVKNPKPPRFKKDVMDITFLKDAIKQEGNITRLTISKQLKAYFKNIGLDATFIYLETHRFSDIQIKELQIKFVDKDTFVAVAIYETDPVDLKESNGHYLSIDL</sequence>
<evidence type="ECO:0000313" key="2">
    <source>
        <dbReference type="EMBL" id="SHJ82899.1"/>
    </source>
</evidence>
<gene>
    <name evidence="1" type="ORF">SAMN02745751_03435</name>
    <name evidence="2" type="ORF">SAMN02745751_03477</name>
</gene>
<name>A0A1M6MHB6_9FIRM</name>
<evidence type="ECO:0000313" key="1">
    <source>
        <dbReference type="EMBL" id="SHJ81429.1"/>
    </source>
</evidence>
<dbReference type="STRING" id="1121476.SAMN02745751_03435"/>
<dbReference type="EMBL" id="FQZL01000041">
    <property type="protein sequence ID" value="SHJ81429.1"/>
    <property type="molecule type" value="Genomic_DNA"/>
</dbReference>